<dbReference type="AlphaFoldDB" id="A0AAV7VSH7"/>
<organism evidence="1 2">
    <name type="scientific">Pleurodeles waltl</name>
    <name type="common">Iberian ribbed newt</name>
    <dbReference type="NCBI Taxonomy" id="8319"/>
    <lineage>
        <taxon>Eukaryota</taxon>
        <taxon>Metazoa</taxon>
        <taxon>Chordata</taxon>
        <taxon>Craniata</taxon>
        <taxon>Vertebrata</taxon>
        <taxon>Euteleostomi</taxon>
        <taxon>Amphibia</taxon>
        <taxon>Batrachia</taxon>
        <taxon>Caudata</taxon>
        <taxon>Salamandroidea</taxon>
        <taxon>Salamandridae</taxon>
        <taxon>Pleurodelinae</taxon>
        <taxon>Pleurodeles</taxon>
    </lineage>
</organism>
<dbReference type="EMBL" id="JANPWB010000002">
    <property type="protein sequence ID" value="KAJ1204664.1"/>
    <property type="molecule type" value="Genomic_DNA"/>
</dbReference>
<protein>
    <submittedName>
        <fullName evidence="1">Uncharacterized protein</fullName>
    </submittedName>
</protein>
<evidence type="ECO:0000313" key="2">
    <source>
        <dbReference type="Proteomes" id="UP001066276"/>
    </source>
</evidence>
<reference evidence="1" key="1">
    <citation type="journal article" date="2022" name="bioRxiv">
        <title>Sequencing and chromosome-scale assembly of the giantPleurodeles waltlgenome.</title>
        <authorList>
            <person name="Brown T."/>
            <person name="Elewa A."/>
            <person name="Iarovenko S."/>
            <person name="Subramanian E."/>
            <person name="Araus A.J."/>
            <person name="Petzold A."/>
            <person name="Susuki M."/>
            <person name="Suzuki K.-i.T."/>
            <person name="Hayashi T."/>
            <person name="Toyoda A."/>
            <person name="Oliveira C."/>
            <person name="Osipova E."/>
            <person name="Leigh N.D."/>
            <person name="Simon A."/>
            <person name="Yun M.H."/>
        </authorList>
    </citation>
    <scope>NUCLEOTIDE SEQUENCE</scope>
    <source>
        <strain evidence="1">20211129_DDA</strain>
        <tissue evidence="1">Liver</tissue>
    </source>
</reference>
<dbReference type="Proteomes" id="UP001066276">
    <property type="component" value="Chromosome 1_2"/>
</dbReference>
<accession>A0AAV7VSH7</accession>
<gene>
    <name evidence="1" type="ORF">NDU88_000104</name>
</gene>
<evidence type="ECO:0000313" key="1">
    <source>
        <dbReference type="EMBL" id="KAJ1204664.1"/>
    </source>
</evidence>
<comment type="caution">
    <text evidence="1">The sequence shown here is derived from an EMBL/GenBank/DDBJ whole genome shotgun (WGS) entry which is preliminary data.</text>
</comment>
<keyword evidence="2" id="KW-1185">Reference proteome</keyword>
<proteinExistence type="predicted"/>
<sequence length="90" mass="10509">MSHTSPKTAGQKSLEQMKYNQKQKEIIQELKIGSKKKEENLIRCKKLQRFRSMAPNADNYKTELPQAIWARGNKNSGVASKIRRSYRQAW</sequence>
<name>A0AAV7VSH7_PLEWA</name>